<keyword evidence="2" id="KW-0732">Signal</keyword>
<dbReference type="EMBL" id="JAAAID010001099">
    <property type="protein sequence ID" value="KAG0011717.1"/>
    <property type="molecule type" value="Genomic_DNA"/>
</dbReference>
<dbReference type="InterPro" id="IPR029045">
    <property type="entry name" value="ClpP/crotonase-like_dom_sf"/>
</dbReference>
<evidence type="ECO:0000313" key="3">
    <source>
        <dbReference type="EMBL" id="KAG0011717.1"/>
    </source>
</evidence>
<gene>
    <name evidence="3" type="ORF">BGZ80_000463</name>
</gene>
<evidence type="ECO:0000256" key="2">
    <source>
        <dbReference type="SAM" id="SignalP"/>
    </source>
</evidence>
<protein>
    <recommendedName>
        <fullName evidence="5">Peptidase s41 family protein</fullName>
    </recommendedName>
</protein>
<evidence type="ECO:0008006" key="5">
    <source>
        <dbReference type="Google" id="ProtNLM"/>
    </source>
</evidence>
<sequence length="642" mass="70300">MVSPSLRGLAASAYLIASIALSTAAPIRKKDACGILGATNATDITYDLVAACYKAIPFDSTIASETTGSVVDIFNDYYVFRDSALTPDLQMPFTSAPVDIVKVLETIGSTNYARDLDFHTDIALAIASLHDAHASYNVDCYSAYLFEQPLVLYAPVINGQQSVRVLNDFLGRDISDCEITTIDGNPALPHLQDFADSLSLSKDAGARLNAAIGSQVYDASKNDFVYNSGQFSQRAALPENPTITYELQCSNSASTMTIKDRWYVWPNTQVKFDSVHSYLKNVCKTTPPKNGTPSKRELSSPVKKRSTPAFKKSSFYDAASATIPPKRTSDLSNAEMLGAGNATAFYQLQNPSDVGVIVVHTMDVDYEWNELTFIADGLSEFNRRNISKIIFDFQNNGGGSVDFASTIVQLFFPNTGPLDKILPQDLRVDASIQAVSKRVFNTTGSLYDATNYVDFATKERYTSDGLFLNPVTITRNGRSTLFTEHTGISTTDLQDSAYTKFIQDFPWTNNAANIRILSDGRCGSSCALTTNYLHDLYDVSTYSIGGIRGEELSFFSFAGGAVSDLTTVIGVYNSGDVPSPLSPLPYNGDLRFPLVEVYARNSDVPLEYDYSKYPADTHLNFDSENARSRDVMWTQVAANAWS</sequence>
<proteinExistence type="predicted"/>
<reference evidence="3" key="1">
    <citation type="journal article" date="2020" name="Fungal Divers.">
        <title>Resolving the Mortierellaceae phylogeny through synthesis of multi-gene phylogenetics and phylogenomics.</title>
        <authorList>
            <person name="Vandepol N."/>
            <person name="Liber J."/>
            <person name="Desiro A."/>
            <person name="Na H."/>
            <person name="Kennedy M."/>
            <person name="Barry K."/>
            <person name="Grigoriev I.V."/>
            <person name="Miller A.N."/>
            <person name="O'Donnell K."/>
            <person name="Stajich J.E."/>
            <person name="Bonito G."/>
        </authorList>
    </citation>
    <scope>NUCLEOTIDE SEQUENCE</scope>
    <source>
        <strain evidence="3">NRRL 2769</strain>
    </source>
</reference>
<dbReference type="PANTHER" id="PTHR37049">
    <property type="entry name" value="PEPTIDASE S41 FAMILY PROTEIN"/>
    <property type="match status" value="1"/>
</dbReference>
<name>A0A9P6SYZ6_9FUNG</name>
<dbReference type="InterPro" id="IPR052766">
    <property type="entry name" value="S41A_metabolite_peptidase"/>
</dbReference>
<feature type="chain" id="PRO_5040133540" description="Peptidase s41 family protein" evidence="2">
    <location>
        <begin position="25"/>
        <end position="642"/>
    </location>
</feature>
<evidence type="ECO:0000256" key="1">
    <source>
        <dbReference type="SAM" id="MobiDB-lite"/>
    </source>
</evidence>
<feature type="region of interest" description="Disordered" evidence="1">
    <location>
        <begin position="286"/>
        <end position="306"/>
    </location>
</feature>
<accession>A0A9P6SYZ6</accession>
<keyword evidence="4" id="KW-1185">Reference proteome</keyword>
<organism evidence="3 4">
    <name type="scientific">Entomortierella chlamydospora</name>
    <dbReference type="NCBI Taxonomy" id="101097"/>
    <lineage>
        <taxon>Eukaryota</taxon>
        <taxon>Fungi</taxon>
        <taxon>Fungi incertae sedis</taxon>
        <taxon>Mucoromycota</taxon>
        <taxon>Mortierellomycotina</taxon>
        <taxon>Mortierellomycetes</taxon>
        <taxon>Mortierellales</taxon>
        <taxon>Mortierellaceae</taxon>
        <taxon>Entomortierella</taxon>
    </lineage>
</organism>
<dbReference type="SUPFAM" id="SSF52096">
    <property type="entry name" value="ClpP/crotonase"/>
    <property type="match status" value="1"/>
</dbReference>
<dbReference type="AlphaFoldDB" id="A0A9P6SYZ6"/>
<dbReference type="PANTHER" id="PTHR37049:SF4">
    <property type="entry name" value="RHODANESE DOMAIN-CONTAINING PROTEIN"/>
    <property type="match status" value="1"/>
</dbReference>
<dbReference type="Proteomes" id="UP000703661">
    <property type="component" value="Unassembled WGS sequence"/>
</dbReference>
<feature type="signal peptide" evidence="2">
    <location>
        <begin position="1"/>
        <end position="24"/>
    </location>
</feature>
<dbReference type="Gene3D" id="3.90.226.10">
    <property type="entry name" value="2-enoyl-CoA Hydratase, Chain A, domain 1"/>
    <property type="match status" value="1"/>
</dbReference>
<evidence type="ECO:0000313" key="4">
    <source>
        <dbReference type="Proteomes" id="UP000703661"/>
    </source>
</evidence>
<comment type="caution">
    <text evidence="3">The sequence shown here is derived from an EMBL/GenBank/DDBJ whole genome shotgun (WGS) entry which is preliminary data.</text>
</comment>